<keyword evidence="2 4" id="KW-0808">Transferase</keyword>
<dbReference type="SUPFAM" id="SSF53328">
    <property type="entry name" value="Formyltransferase"/>
    <property type="match status" value="1"/>
</dbReference>
<sequence length="199" mass="21391">MLTVAVLISGAGSNLRALLDAAAEPDFPARVVVVGGDREADGFAHAEDYGIPTFMVPWVQFDTREEWGDELDAQLRVWQPDLVVLSGLMRLLPPTVVDGWSPRIVNTHPAYLPEFPGAHGVRDALEAGVSQTGASVIIVDNGVDSGPILAQERVPVLRGDDEHSLHDRIKPVERRLLIDVVRRVATGELDLAAVAASPA</sequence>
<reference evidence="6 7" key="1">
    <citation type="journal article" date="2019" name="Int. J. Syst. Evol. Microbiol.">
        <title>The Global Catalogue of Microorganisms (GCM) 10K type strain sequencing project: providing services to taxonomists for standard genome sequencing and annotation.</title>
        <authorList>
            <consortium name="The Broad Institute Genomics Platform"/>
            <consortium name="The Broad Institute Genome Sequencing Center for Infectious Disease"/>
            <person name="Wu L."/>
            <person name="Ma J."/>
        </authorList>
    </citation>
    <scope>NUCLEOTIDE SEQUENCE [LARGE SCALE GENOMIC DNA]</scope>
    <source>
        <strain evidence="6 7">JCM 14901</strain>
    </source>
</reference>
<proteinExistence type="inferred from homology"/>
<feature type="active site" description="Proton donor" evidence="4">
    <location>
        <position position="108"/>
    </location>
</feature>
<keyword evidence="7" id="KW-1185">Reference proteome</keyword>
<organism evidence="6 7">
    <name type="scientific">Microbacterium deminutum</name>
    <dbReference type="NCBI Taxonomy" id="344164"/>
    <lineage>
        <taxon>Bacteria</taxon>
        <taxon>Bacillati</taxon>
        <taxon>Actinomycetota</taxon>
        <taxon>Actinomycetes</taxon>
        <taxon>Micrococcales</taxon>
        <taxon>Microbacteriaceae</taxon>
        <taxon>Microbacterium</taxon>
    </lineage>
</organism>
<protein>
    <recommendedName>
        <fullName evidence="4">Phosphoribosylglycinamide formyltransferase</fullName>
        <ecNumber evidence="4">2.1.2.2</ecNumber>
    </recommendedName>
    <alternativeName>
        <fullName evidence="4">5'-phosphoribosylglycinamide transformylase</fullName>
    </alternativeName>
    <alternativeName>
        <fullName evidence="4">GAR transformylase</fullName>
        <shortName evidence="4">GART</shortName>
    </alternativeName>
</protein>
<comment type="function">
    <text evidence="4">Catalyzes the transfer of a formyl group from 10-formyltetrahydrofolate to 5-phospho-ribosyl-glycinamide (GAR), producing 5-phospho-ribosyl-N-formylglycinamide (FGAR) and tetrahydrofolate.</text>
</comment>
<evidence type="ECO:0000256" key="4">
    <source>
        <dbReference type="HAMAP-Rule" id="MF_01930"/>
    </source>
</evidence>
<name>A0ABN2Q6L6_9MICO</name>
<evidence type="ECO:0000313" key="6">
    <source>
        <dbReference type="EMBL" id="GAA1945187.1"/>
    </source>
</evidence>
<dbReference type="Proteomes" id="UP001499933">
    <property type="component" value="Unassembled WGS sequence"/>
</dbReference>
<dbReference type="CDD" id="cd08645">
    <property type="entry name" value="FMT_core_GART"/>
    <property type="match status" value="1"/>
</dbReference>
<evidence type="ECO:0000259" key="5">
    <source>
        <dbReference type="Pfam" id="PF00551"/>
    </source>
</evidence>
<comment type="catalytic activity">
    <reaction evidence="4">
        <text>N(1)-(5-phospho-beta-D-ribosyl)glycinamide + (6R)-10-formyltetrahydrofolate = N(2)-formyl-N(1)-(5-phospho-beta-D-ribosyl)glycinamide + (6S)-5,6,7,8-tetrahydrofolate + H(+)</text>
        <dbReference type="Rhea" id="RHEA:15053"/>
        <dbReference type="ChEBI" id="CHEBI:15378"/>
        <dbReference type="ChEBI" id="CHEBI:57453"/>
        <dbReference type="ChEBI" id="CHEBI:143788"/>
        <dbReference type="ChEBI" id="CHEBI:147286"/>
        <dbReference type="ChEBI" id="CHEBI:195366"/>
        <dbReference type="EC" id="2.1.2.2"/>
    </reaction>
</comment>
<accession>A0ABN2Q6L6</accession>
<dbReference type="Pfam" id="PF00551">
    <property type="entry name" value="Formyl_trans_N"/>
    <property type="match status" value="1"/>
</dbReference>
<feature type="binding site" evidence="4">
    <location>
        <begin position="89"/>
        <end position="92"/>
    </location>
    <ligand>
        <name>(6R)-10-formyltetrahydrofolate</name>
        <dbReference type="ChEBI" id="CHEBI:195366"/>
    </ligand>
</feature>
<dbReference type="InterPro" id="IPR004607">
    <property type="entry name" value="GART"/>
</dbReference>
<dbReference type="PANTHER" id="PTHR43369:SF2">
    <property type="entry name" value="PHOSPHORIBOSYLGLYCINAMIDE FORMYLTRANSFERASE"/>
    <property type="match status" value="1"/>
</dbReference>
<evidence type="ECO:0000313" key="7">
    <source>
        <dbReference type="Proteomes" id="UP001499933"/>
    </source>
</evidence>
<keyword evidence="3 4" id="KW-0658">Purine biosynthesis</keyword>
<evidence type="ECO:0000256" key="3">
    <source>
        <dbReference type="ARBA" id="ARBA00022755"/>
    </source>
</evidence>
<evidence type="ECO:0000256" key="1">
    <source>
        <dbReference type="ARBA" id="ARBA00005054"/>
    </source>
</evidence>
<comment type="caution">
    <text evidence="6">The sequence shown here is derived from an EMBL/GenBank/DDBJ whole genome shotgun (WGS) entry which is preliminary data.</text>
</comment>
<feature type="binding site" evidence="4">
    <location>
        <position position="64"/>
    </location>
    <ligand>
        <name>(6R)-10-formyltetrahydrofolate</name>
        <dbReference type="ChEBI" id="CHEBI:195366"/>
    </ligand>
</feature>
<dbReference type="InterPro" id="IPR036477">
    <property type="entry name" value="Formyl_transf_N_sf"/>
</dbReference>
<dbReference type="EC" id="2.1.2.2" evidence="4"/>
<feature type="binding site" evidence="4">
    <location>
        <begin position="12"/>
        <end position="14"/>
    </location>
    <ligand>
        <name>N(1)-(5-phospho-beta-D-ribosyl)glycinamide</name>
        <dbReference type="ChEBI" id="CHEBI:143788"/>
    </ligand>
</feature>
<comment type="similarity">
    <text evidence="4">Belongs to the GART family.</text>
</comment>
<evidence type="ECO:0000256" key="2">
    <source>
        <dbReference type="ARBA" id="ARBA00022679"/>
    </source>
</evidence>
<feature type="domain" description="Formyl transferase N-terminal" evidence="5">
    <location>
        <begin position="4"/>
        <end position="181"/>
    </location>
</feature>
<dbReference type="EMBL" id="BAAAOG010000001">
    <property type="protein sequence ID" value="GAA1945187.1"/>
    <property type="molecule type" value="Genomic_DNA"/>
</dbReference>
<dbReference type="HAMAP" id="MF_01930">
    <property type="entry name" value="PurN"/>
    <property type="match status" value="1"/>
</dbReference>
<gene>
    <name evidence="4 6" type="primary">purN</name>
    <name evidence="6" type="ORF">GCM10009776_03860</name>
</gene>
<dbReference type="InterPro" id="IPR002376">
    <property type="entry name" value="Formyl_transf_N"/>
</dbReference>
<feature type="site" description="Raises pKa of active site His" evidence="4">
    <location>
        <position position="144"/>
    </location>
</feature>
<dbReference type="Gene3D" id="3.40.50.170">
    <property type="entry name" value="Formyl transferase, N-terminal domain"/>
    <property type="match status" value="1"/>
</dbReference>
<dbReference type="NCBIfam" id="TIGR00639">
    <property type="entry name" value="PurN"/>
    <property type="match status" value="1"/>
</dbReference>
<feature type="binding site" evidence="4">
    <location>
        <position position="106"/>
    </location>
    <ligand>
        <name>(6R)-10-formyltetrahydrofolate</name>
        <dbReference type="ChEBI" id="CHEBI:195366"/>
    </ligand>
</feature>
<dbReference type="PANTHER" id="PTHR43369">
    <property type="entry name" value="PHOSPHORIBOSYLGLYCINAMIDE FORMYLTRANSFERASE"/>
    <property type="match status" value="1"/>
</dbReference>
<comment type="pathway">
    <text evidence="1 4">Purine metabolism; IMP biosynthesis via de novo pathway; N(2)-formyl-N(1)-(5-phospho-D-ribosyl)glycinamide from N(1)-(5-phospho-D-ribosyl)glycinamide (10-formyl THF route): step 1/1.</text>
</comment>
<dbReference type="RefSeq" id="WP_344090611.1">
    <property type="nucleotide sequence ID" value="NZ_BAAAOG010000001.1"/>
</dbReference>